<gene>
    <name evidence="2" type="ORF">PXEA_LOCUS1070</name>
</gene>
<sequence>MPVNRSFSITMMTLRIEQVRLGSASFRIVTWSVHKTILPTFICTITTSSPLAPNDLNTVDSDRDSFSTPPQSSGSSWLSPSEPKVLSSAGLLNTRCYGDENFLYRLYSCPNRSWTRLHTKMIGFPSTCLWSLGH</sequence>
<protein>
    <submittedName>
        <fullName evidence="2">Uncharacterized protein</fullName>
    </submittedName>
</protein>
<accession>A0A3S5A5J7</accession>
<dbReference type="AlphaFoldDB" id="A0A3S5A5J7"/>
<comment type="caution">
    <text evidence="2">The sequence shown here is derived from an EMBL/GenBank/DDBJ whole genome shotgun (WGS) entry which is preliminary data.</text>
</comment>
<evidence type="ECO:0000256" key="1">
    <source>
        <dbReference type="SAM" id="MobiDB-lite"/>
    </source>
</evidence>
<dbReference type="EMBL" id="CAAALY010002158">
    <property type="protein sequence ID" value="VEL07630.1"/>
    <property type="molecule type" value="Genomic_DNA"/>
</dbReference>
<name>A0A3S5A5J7_9PLAT</name>
<evidence type="ECO:0000313" key="3">
    <source>
        <dbReference type="Proteomes" id="UP000784294"/>
    </source>
</evidence>
<feature type="compositionally biased region" description="Low complexity" evidence="1">
    <location>
        <begin position="66"/>
        <end position="83"/>
    </location>
</feature>
<evidence type="ECO:0000313" key="2">
    <source>
        <dbReference type="EMBL" id="VEL07630.1"/>
    </source>
</evidence>
<organism evidence="2 3">
    <name type="scientific">Protopolystoma xenopodis</name>
    <dbReference type="NCBI Taxonomy" id="117903"/>
    <lineage>
        <taxon>Eukaryota</taxon>
        <taxon>Metazoa</taxon>
        <taxon>Spiralia</taxon>
        <taxon>Lophotrochozoa</taxon>
        <taxon>Platyhelminthes</taxon>
        <taxon>Monogenea</taxon>
        <taxon>Polyopisthocotylea</taxon>
        <taxon>Polystomatidea</taxon>
        <taxon>Polystomatidae</taxon>
        <taxon>Protopolystoma</taxon>
    </lineage>
</organism>
<feature type="region of interest" description="Disordered" evidence="1">
    <location>
        <begin position="55"/>
        <end position="84"/>
    </location>
</feature>
<dbReference type="Proteomes" id="UP000784294">
    <property type="component" value="Unassembled WGS sequence"/>
</dbReference>
<reference evidence="2" key="1">
    <citation type="submission" date="2018-11" db="EMBL/GenBank/DDBJ databases">
        <authorList>
            <consortium name="Pathogen Informatics"/>
        </authorList>
    </citation>
    <scope>NUCLEOTIDE SEQUENCE</scope>
</reference>
<proteinExistence type="predicted"/>
<keyword evidence="3" id="KW-1185">Reference proteome</keyword>